<dbReference type="HOGENOM" id="CLU_2400577_0_0_1"/>
<feature type="region of interest" description="Disordered" evidence="1">
    <location>
        <begin position="1"/>
        <end position="39"/>
    </location>
</feature>
<feature type="compositionally biased region" description="Basic and acidic residues" evidence="1">
    <location>
        <begin position="1"/>
        <end position="11"/>
    </location>
</feature>
<feature type="compositionally biased region" description="Polar residues" evidence="1">
    <location>
        <begin position="12"/>
        <end position="25"/>
    </location>
</feature>
<reference evidence="2 3" key="1">
    <citation type="submission" date="2014-04" db="EMBL/GenBank/DDBJ databases">
        <authorList>
            <consortium name="DOE Joint Genome Institute"/>
            <person name="Kuo A."/>
            <person name="Kohler A."/>
            <person name="Costa M.D."/>
            <person name="Nagy L.G."/>
            <person name="Floudas D."/>
            <person name="Copeland A."/>
            <person name="Barry K.W."/>
            <person name="Cichocki N."/>
            <person name="Veneault-Fourrey C."/>
            <person name="LaButti K."/>
            <person name="Lindquist E.A."/>
            <person name="Lipzen A."/>
            <person name="Lundell T."/>
            <person name="Morin E."/>
            <person name="Murat C."/>
            <person name="Sun H."/>
            <person name="Tunlid A."/>
            <person name="Henrissat B."/>
            <person name="Grigoriev I.V."/>
            <person name="Hibbett D.S."/>
            <person name="Martin F."/>
            <person name="Nordberg H.P."/>
            <person name="Cantor M.N."/>
            <person name="Hua S.X."/>
        </authorList>
    </citation>
    <scope>NUCLEOTIDE SEQUENCE [LARGE SCALE GENOMIC DNA]</scope>
    <source>
        <strain evidence="2 3">Marx 270</strain>
    </source>
</reference>
<dbReference type="EMBL" id="KN832113">
    <property type="protein sequence ID" value="KIN94125.1"/>
    <property type="molecule type" value="Genomic_DNA"/>
</dbReference>
<evidence type="ECO:0000256" key="1">
    <source>
        <dbReference type="SAM" id="MobiDB-lite"/>
    </source>
</evidence>
<evidence type="ECO:0000313" key="3">
    <source>
        <dbReference type="Proteomes" id="UP000054217"/>
    </source>
</evidence>
<evidence type="ECO:0000313" key="2">
    <source>
        <dbReference type="EMBL" id="KIN94125.1"/>
    </source>
</evidence>
<dbReference type="AlphaFoldDB" id="A0A0C3NEC7"/>
<organism evidence="2 3">
    <name type="scientific">Pisolithus tinctorius Marx 270</name>
    <dbReference type="NCBI Taxonomy" id="870435"/>
    <lineage>
        <taxon>Eukaryota</taxon>
        <taxon>Fungi</taxon>
        <taxon>Dikarya</taxon>
        <taxon>Basidiomycota</taxon>
        <taxon>Agaricomycotina</taxon>
        <taxon>Agaricomycetes</taxon>
        <taxon>Agaricomycetidae</taxon>
        <taxon>Boletales</taxon>
        <taxon>Sclerodermatineae</taxon>
        <taxon>Pisolithaceae</taxon>
        <taxon>Pisolithus</taxon>
    </lineage>
</organism>
<keyword evidence="3" id="KW-1185">Reference proteome</keyword>
<dbReference type="Proteomes" id="UP000054217">
    <property type="component" value="Unassembled WGS sequence"/>
</dbReference>
<proteinExistence type="predicted"/>
<name>A0A0C3NEC7_PISTI</name>
<sequence>MCIDLLHRGPSDRSTSSRCSHNTSGRPKARLAKNVSPGRDASCRYGQPIELTNMIKPHSSLLDDTGGLESTCWKGLLTTTTTCYSASGPALST</sequence>
<gene>
    <name evidence="2" type="ORF">M404DRAFT_413646</name>
</gene>
<reference evidence="3" key="2">
    <citation type="submission" date="2015-01" db="EMBL/GenBank/DDBJ databases">
        <title>Evolutionary Origins and Diversification of the Mycorrhizal Mutualists.</title>
        <authorList>
            <consortium name="DOE Joint Genome Institute"/>
            <consortium name="Mycorrhizal Genomics Consortium"/>
            <person name="Kohler A."/>
            <person name="Kuo A."/>
            <person name="Nagy L.G."/>
            <person name="Floudas D."/>
            <person name="Copeland A."/>
            <person name="Barry K.W."/>
            <person name="Cichocki N."/>
            <person name="Veneault-Fourrey C."/>
            <person name="LaButti K."/>
            <person name="Lindquist E.A."/>
            <person name="Lipzen A."/>
            <person name="Lundell T."/>
            <person name="Morin E."/>
            <person name="Murat C."/>
            <person name="Riley R."/>
            <person name="Ohm R."/>
            <person name="Sun H."/>
            <person name="Tunlid A."/>
            <person name="Henrissat B."/>
            <person name="Grigoriev I.V."/>
            <person name="Hibbett D.S."/>
            <person name="Martin F."/>
        </authorList>
    </citation>
    <scope>NUCLEOTIDE SEQUENCE [LARGE SCALE GENOMIC DNA]</scope>
    <source>
        <strain evidence="3">Marx 270</strain>
    </source>
</reference>
<dbReference type="InParanoid" id="A0A0C3NEC7"/>
<protein>
    <submittedName>
        <fullName evidence="2">Uncharacterized protein</fullName>
    </submittedName>
</protein>
<accession>A0A0C3NEC7</accession>